<dbReference type="NCBIfam" id="TIGR01730">
    <property type="entry name" value="RND_mfp"/>
    <property type="match status" value="1"/>
</dbReference>
<comment type="similarity">
    <text evidence="1">Belongs to the membrane fusion protein (MFP) (TC 8.A.1) family.</text>
</comment>
<dbReference type="Gene3D" id="2.40.420.20">
    <property type="match status" value="1"/>
</dbReference>
<reference evidence="6" key="1">
    <citation type="journal article" date="2019" name="Int. J. Syst. Evol. Microbiol.">
        <title>The Global Catalogue of Microorganisms (GCM) 10K type strain sequencing project: providing services to taxonomists for standard genome sequencing and annotation.</title>
        <authorList>
            <consortium name="The Broad Institute Genomics Platform"/>
            <consortium name="The Broad Institute Genome Sequencing Center for Infectious Disease"/>
            <person name="Wu L."/>
            <person name="Ma J."/>
        </authorList>
    </citation>
    <scope>NUCLEOTIDE SEQUENCE [LARGE SCALE GENOMIC DNA]</scope>
    <source>
        <strain evidence="6">KCTC 32239</strain>
    </source>
</reference>
<dbReference type="PRINTS" id="PR01490">
    <property type="entry name" value="RTXTOXIND"/>
</dbReference>
<feature type="compositionally biased region" description="Low complexity" evidence="3">
    <location>
        <begin position="417"/>
        <end position="428"/>
    </location>
</feature>
<dbReference type="RefSeq" id="WP_189419531.1">
    <property type="nucleotide sequence ID" value="NZ_BMYZ01000002.1"/>
</dbReference>
<evidence type="ECO:0000313" key="5">
    <source>
        <dbReference type="EMBL" id="GGY80851.1"/>
    </source>
</evidence>
<dbReference type="Proteomes" id="UP000619761">
    <property type="component" value="Unassembled WGS sequence"/>
</dbReference>
<evidence type="ECO:0000313" key="6">
    <source>
        <dbReference type="Proteomes" id="UP000619761"/>
    </source>
</evidence>
<organism evidence="5 6">
    <name type="scientific">Cellvibrio zantedeschiae</name>
    <dbReference type="NCBI Taxonomy" id="1237077"/>
    <lineage>
        <taxon>Bacteria</taxon>
        <taxon>Pseudomonadati</taxon>
        <taxon>Pseudomonadota</taxon>
        <taxon>Gammaproteobacteria</taxon>
        <taxon>Cellvibrionales</taxon>
        <taxon>Cellvibrionaceae</taxon>
        <taxon>Cellvibrio</taxon>
    </lineage>
</organism>
<sequence length="428" mass="46464">MKKPIIIGVILCLIIGVPVIKKLTSGDSLKKVEVEALTNRAIKASIIASGNLNHEEKVQLSTEVIGKVKSIFVKEGDKVVKGQLLLQIDDEAYISATEQNQAAVRMQRIAIERLQSHYQNLLAQWQRKKVLFDKKLIDPQTFDAISLELASADFQVKSGREQLIQAEAQLAQAKNNLAKTRAYSPIDGVVTSLTIKVGETAIAGTMNFAASSLMTIANPASLHAEVNVDEADITNVAVGQRAEVVAIAHSDQPINGTVAFIAETAKVATGRSGLSFAVKIRFEDSKNIKLWPGMSARAEIFTSGETSKLAVPIQAIVSQHDDAKKSDDRKTEADNDKAVKATNNYIFVADNNKARRVAVTLGLSDDEYQEITSIKKDDVKVGDKIILGPDRILRYLKDGEKITPEDKKTSDKKDTATKSASSKSNGGK</sequence>
<protein>
    <submittedName>
        <fullName evidence="5">RND transporter</fullName>
    </submittedName>
</protein>
<feature type="coiled-coil region" evidence="2">
    <location>
        <begin position="156"/>
        <end position="183"/>
    </location>
</feature>
<dbReference type="Gene3D" id="2.40.30.170">
    <property type="match status" value="1"/>
</dbReference>
<dbReference type="SUPFAM" id="SSF111369">
    <property type="entry name" value="HlyD-like secretion proteins"/>
    <property type="match status" value="1"/>
</dbReference>
<keyword evidence="6" id="KW-1185">Reference proteome</keyword>
<dbReference type="PANTHER" id="PTHR30469:SF33">
    <property type="entry name" value="SLR1207 PROTEIN"/>
    <property type="match status" value="1"/>
</dbReference>
<name>A0ABQ3BAC5_9GAMM</name>
<feature type="region of interest" description="Disordered" evidence="3">
    <location>
        <begin position="397"/>
        <end position="428"/>
    </location>
</feature>
<dbReference type="Gene3D" id="1.10.287.470">
    <property type="entry name" value="Helix hairpin bin"/>
    <property type="match status" value="1"/>
</dbReference>
<accession>A0ABQ3BAC5</accession>
<evidence type="ECO:0000256" key="1">
    <source>
        <dbReference type="ARBA" id="ARBA00009477"/>
    </source>
</evidence>
<evidence type="ECO:0000259" key="4">
    <source>
        <dbReference type="Pfam" id="PF25917"/>
    </source>
</evidence>
<feature type="domain" description="Multidrug resistance protein MdtA-like barrel-sandwich hybrid" evidence="4">
    <location>
        <begin position="56"/>
        <end position="209"/>
    </location>
</feature>
<dbReference type="EMBL" id="BMYZ01000002">
    <property type="protein sequence ID" value="GGY80851.1"/>
    <property type="molecule type" value="Genomic_DNA"/>
</dbReference>
<keyword evidence="2" id="KW-0175">Coiled coil</keyword>
<proteinExistence type="inferred from homology"/>
<evidence type="ECO:0000256" key="3">
    <source>
        <dbReference type="SAM" id="MobiDB-lite"/>
    </source>
</evidence>
<dbReference type="Gene3D" id="2.40.50.100">
    <property type="match status" value="1"/>
</dbReference>
<dbReference type="InterPro" id="IPR006143">
    <property type="entry name" value="RND_pump_MFP"/>
</dbReference>
<gene>
    <name evidence="5" type="ORF">GCM10011613_27380</name>
</gene>
<comment type="caution">
    <text evidence="5">The sequence shown here is derived from an EMBL/GenBank/DDBJ whole genome shotgun (WGS) entry which is preliminary data.</text>
</comment>
<dbReference type="Pfam" id="PF25917">
    <property type="entry name" value="BSH_RND"/>
    <property type="match status" value="1"/>
</dbReference>
<evidence type="ECO:0000256" key="2">
    <source>
        <dbReference type="SAM" id="Coils"/>
    </source>
</evidence>
<dbReference type="InterPro" id="IPR058625">
    <property type="entry name" value="MdtA-like_BSH"/>
</dbReference>
<feature type="compositionally biased region" description="Basic and acidic residues" evidence="3">
    <location>
        <begin position="397"/>
        <end position="416"/>
    </location>
</feature>
<dbReference type="PANTHER" id="PTHR30469">
    <property type="entry name" value="MULTIDRUG RESISTANCE PROTEIN MDTA"/>
    <property type="match status" value="1"/>
</dbReference>